<sequence>MGSLLRDYSEIKISMGSINEAVSKTAKEVQSLRSDIAFFHQWLDARDTRLIDIEALIDKNLEWSPEIWMLKQKVTDLEDNSRRDNIRITGVPEKMEEANMFIFLCKFLPKLHNLTFALQLEIQRAHRVKACDFSSSQRPCPILAYLLRHQHVRQIMSAWRKKDPYQCENHKAFISADFSQETNHTRKGFLTLLPRLQKHEIRYVFF</sequence>
<evidence type="ECO:0000313" key="2">
    <source>
        <dbReference type="Proteomes" id="UP001066276"/>
    </source>
</evidence>
<dbReference type="EMBL" id="JANPWB010000014">
    <property type="protein sequence ID" value="KAJ1096505.1"/>
    <property type="molecule type" value="Genomic_DNA"/>
</dbReference>
<proteinExistence type="predicted"/>
<keyword evidence="2" id="KW-1185">Reference proteome</keyword>
<dbReference type="Proteomes" id="UP001066276">
    <property type="component" value="Chromosome 10"/>
</dbReference>
<reference evidence="1" key="1">
    <citation type="journal article" date="2022" name="bioRxiv">
        <title>Sequencing and chromosome-scale assembly of the giantPleurodeles waltlgenome.</title>
        <authorList>
            <person name="Brown T."/>
            <person name="Elewa A."/>
            <person name="Iarovenko S."/>
            <person name="Subramanian E."/>
            <person name="Araus A.J."/>
            <person name="Petzold A."/>
            <person name="Susuki M."/>
            <person name="Suzuki K.-i.T."/>
            <person name="Hayashi T."/>
            <person name="Toyoda A."/>
            <person name="Oliveira C."/>
            <person name="Osipova E."/>
            <person name="Leigh N.D."/>
            <person name="Simon A."/>
            <person name="Yun M.H."/>
        </authorList>
    </citation>
    <scope>NUCLEOTIDE SEQUENCE</scope>
    <source>
        <strain evidence="1">20211129_DDA</strain>
        <tissue evidence="1">Liver</tissue>
    </source>
</reference>
<name>A0AAV7M123_PLEWA</name>
<evidence type="ECO:0000313" key="1">
    <source>
        <dbReference type="EMBL" id="KAJ1096505.1"/>
    </source>
</evidence>
<comment type="caution">
    <text evidence="1">The sequence shown here is derived from an EMBL/GenBank/DDBJ whole genome shotgun (WGS) entry which is preliminary data.</text>
</comment>
<dbReference type="PANTHER" id="PTHR11505">
    <property type="entry name" value="L1 TRANSPOSABLE ELEMENT-RELATED"/>
    <property type="match status" value="1"/>
</dbReference>
<gene>
    <name evidence="1" type="ORF">NDU88_001645</name>
</gene>
<protein>
    <submittedName>
        <fullName evidence="1">Uncharacterized protein</fullName>
    </submittedName>
</protein>
<dbReference type="AlphaFoldDB" id="A0AAV7M123"/>
<dbReference type="InterPro" id="IPR004244">
    <property type="entry name" value="Transposase_22"/>
</dbReference>
<organism evidence="1 2">
    <name type="scientific">Pleurodeles waltl</name>
    <name type="common">Iberian ribbed newt</name>
    <dbReference type="NCBI Taxonomy" id="8319"/>
    <lineage>
        <taxon>Eukaryota</taxon>
        <taxon>Metazoa</taxon>
        <taxon>Chordata</taxon>
        <taxon>Craniata</taxon>
        <taxon>Vertebrata</taxon>
        <taxon>Euteleostomi</taxon>
        <taxon>Amphibia</taxon>
        <taxon>Batrachia</taxon>
        <taxon>Caudata</taxon>
        <taxon>Salamandroidea</taxon>
        <taxon>Salamandridae</taxon>
        <taxon>Pleurodelinae</taxon>
        <taxon>Pleurodeles</taxon>
    </lineage>
</organism>
<accession>A0AAV7M123</accession>
<dbReference type="Gene3D" id="3.30.70.1820">
    <property type="entry name" value="L1 transposable element, RRM domain"/>
    <property type="match status" value="1"/>
</dbReference>